<dbReference type="Proteomes" id="UP000279911">
    <property type="component" value="Unassembled WGS sequence"/>
</dbReference>
<comment type="caution">
    <text evidence="1">The sequence shown here is derived from an EMBL/GenBank/DDBJ whole genome shotgun (WGS) entry which is preliminary data.</text>
</comment>
<dbReference type="AlphaFoldDB" id="A0A3R9DVJ7"/>
<proteinExistence type="predicted"/>
<dbReference type="InterPro" id="IPR036527">
    <property type="entry name" value="SCP2_sterol-bd_dom_sf"/>
</dbReference>
<dbReference type="EMBL" id="RSFW01000008">
    <property type="protein sequence ID" value="RSD28331.1"/>
    <property type="molecule type" value="Genomic_DNA"/>
</dbReference>
<dbReference type="RefSeq" id="WP_125479008.1">
    <property type="nucleotide sequence ID" value="NZ_RSFW01000008.1"/>
</dbReference>
<organism evidence="1 2">
    <name type="scientific">Mesobacillus subterraneus</name>
    <dbReference type="NCBI Taxonomy" id="285983"/>
    <lineage>
        <taxon>Bacteria</taxon>
        <taxon>Bacillati</taxon>
        <taxon>Bacillota</taxon>
        <taxon>Bacilli</taxon>
        <taxon>Bacillales</taxon>
        <taxon>Bacillaceae</taxon>
        <taxon>Mesobacillus</taxon>
    </lineage>
</organism>
<reference evidence="2" key="1">
    <citation type="submission" date="2018-12" db="EMBL/GenBank/DDBJ databases">
        <title>Bacillus chawlae sp. nov., Bacillus glennii sp. nov., and Bacillus saganii sp. nov. Isolated from the Vehicle Assembly Building at Kennedy Space Center where the Viking Spacecraft were Assembled.</title>
        <authorList>
            <person name="Seuylemezian A."/>
            <person name="Vaishampayan P."/>
        </authorList>
    </citation>
    <scope>NUCLEOTIDE SEQUENCE [LARGE SCALE GENOMIC DNA]</scope>
    <source>
        <strain evidence="2">DSM 13966</strain>
    </source>
</reference>
<dbReference type="SUPFAM" id="SSF55718">
    <property type="entry name" value="SCP-like"/>
    <property type="match status" value="1"/>
</dbReference>
<name>A0A3R9DVJ7_9BACI</name>
<sequence length="116" mass="13357">MHELIKDFISGIQNKQHLMLLINKLDLCLNIEAGNETFHLYFKHGVAEASSFCTQAEDQVILVGNEKMLSELFNGKIKLREGERLNYFTIKGSFRSILVLESIFHLSRPTYVEIII</sequence>
<evidence type="ECO:0008006" key="3">
    <source>
        <dbReference type="Google" id="ProtNLM"/>
    </source>
</evidence>
<protein>
    <recommendedName>
        <fullName evidence="3">SCP2 domain-containing protein</fullName>
    </recommendedName>
</protein>
<evidence type="ECO:0000313" key="1">
    <source>
        <dbReference type="EMBL" id="RSD28331.1"/>
    </source>
</evidence>
<accession>A0A3R9DVJ7</accession>
<dbReference type="OrthoDB" id="2878395at2"/>
<gene>
    <name evidence="1" type="ORF">EJA10_05460</name>
</gene>
<evidence type="ECO:0000313" key="2">
    <source>
        <dbReference type="Proteomes" id="UP000279911"/>
    </source>
</evidence>